<keyword evidence="1" id="KW-0472">Membrane</keyword>
<gene>
    <name evidence="2" type="ORF">F8M41_004676</name>
</gene>
<dbReference type="AlphaFoldDB" id="A0A8H3XA35"/>
<dbReference type="EMBL" id="WTPW01001430">
    <property type="protein sequence ID" value="KAF0436583.1"/>
    <property type="molecule type" value="Genomic_DNA"/>
</dbReference>
<dbReference type="Proteomes" id="UP000439903">
    <property type="component" value="Unassembled WGS sequence"/>
</dbReference>
<accession>A0A8H3XA35</accession>
<keyword evidence="1" id="KW-1133">Transmembrane helix</keyword>
<protein>
    <submittedName>
        <fullName evidence="2">Uncharacterized protein</fullName>
    </submittedName>
</protein>
<comment type="caution">
    <text evidence="2">The sequence shown here is derived from an EMBL/GenBank/DDBJ whole genome shotgun (WGS) entry which is preliminary data.</text>
</comment>
<keyword evidence="1" id="KW-0812">Transmembrane</keyword>
<proteinExistence type="predicted"/>
<organism evidence="2 3">
    <name type="scientific">Gigaspora margarita</name>
    <dbReference type="NCBI Taxonomy" id="4874"/>
    <lineage>
        <taxon>Eukaryota</taxon>
        <taxon>Fungi</taxon>
        <taxon>Fungi incertae sedis</taxon>
        <taxon>Mucoromycota</taxon>
        <taxon>Glomeromycotina</taxon>
        <taxon>Glomeromycetes</taxon>
        <taxon>Diversisporales</taxon>
        <taxon>Gigasporaceae</taxon>
        <taxon>Gigaspora</taxon>
    </lineage>
</organism>
<evidence type="ECO:0000313" key="2">
    <source>
        <dbReference type="EMBL" id="KAF0436583.1"/>
    </source>
</evidence>
<evidence type="ECO:0000256" key="1">
    <source>
        <dbReference type="SAM" id="Phobius"/>
    </source>
</evidence>
<keyword evidence="3" id="KW-1185">Reference proteome</keyword>
<evidence type="ECO:0000313" key="3">
    <source>
        <dbReference type="Proteomes" id="UP000439903"/>
    </source>
</evidence>
<feature type="transmembrane region" description="Helical" evidence="1">
    <location>
        <begin position="93"/>
        <end position="112"/>
    </location>
</feature>
<reference evidence="2 3" key="1">
    <citation type="journal article" date="2019" name="Environ. Microbiol.">
        <title>At the nexus of three kingdoms: the genome of the mycorrhizal fungus Gigaspora margarita provides insights into plant, endobacterial and fungal interactions.</title>
        <authorList>
            <person name="Venice F."/>
            <person name="Ghignone S."/>
            <person name="Salvioli di Fossalunga A."/>
            <person name="Amselem J."/>
            <person name="Novero M."/>
            <person name="Xianan X."/>
            <person name="Sedzielewska Toro K."/>
            <person name="Morin E."/>
            <person name="Lipzen A."/>
            <person name="Grigoriev I.V."/>
            <person name="Henrissat B."/>
            <person name="Martin F.M."/>
            <person name="Bonfante P."/>
        </authorList>
    </citation>
    <scope>NUCLEOTIDE SEQUENCE [LARGE SCALE GENOMIC DNA]</scope>
    <source>
        <strain evidence="2 3">BEG34</strain>
    </source>
</reference>
<sequence>MNTTNPKEATINMVSNIELPTSLSVSNSLIAKREPRDEPILDNPYFEQYPEEDISTRSSDIVMEIVEKEVEFTIVINRKKKKNEKNTNKPKTISPKFVQGLLSIFIGYWLVIN</sequence>
<name>A0A8H3XA35_GIGMA</name>